<evidence type="ECO:0000313" key="4">
    <source>
        <dbReference type="Proteomes" id="UP001519331"/>
    </source>
</evidence>
<keyword evidence="4" id="KW-1185">Reference proteome</keyword>
<dbReference type="PANTHER" id="PTHR30006">
    <property type="entry name" value="THIAMINE-BINDING PERIPLASMIC PROTEIN-RELATED"/>
    <property type="match status" value="1"/>
</dbReference>
<dbReference type="EMBL" id="JAGINX010000001">
    <property type="protein sequence ID" value="MBP2318560.1"/>
    <property type="molecule type" value="Genomic_DNA"/>
</dbReference>
<keyword evidence="1 2" id="KW-0732">Signal</keyword>
<gene>
    <name evidence="3" type="ORF">JOF45_001579</name>
</gene>
<evidence type="ECO:0000256" key="1">
    <source>
        <dbReference type="ARBA" id="ARBA00022729"/>
    </source>
</evidence>
<dbReference type="Proteomes" id="UP001519331">
    <property type="component" value="Unassembled WGS sequence"/>
</dbReference>
<dbReference type="PROSITE" id="PS51257">
    <property type="entry name" value="PROKAR_LIPOPROTEIN"/>
    <property type="match status" value="1"/>
</dbReference>
<comment type="caution">
    <text evidence="3">The sequence shown here is derived from an EMBL/GenBank/DDBJ whole genome shotgun (WGS) entry which is preliminary data.</text>
</comment>
<reference evidence="3 4" key="1">
    <citation type="submission" date="2021-03" db="EMBL/GenBank/DDBJ databases">
        <title>Sequencing the genomes of 1000 actinobacteria strains.</title>
        <authorList>
            <person name="Klenk H.-P."/>
        </authorList>
    </citation>
    <scope>NUCLEOTIDE SEQUENCE [LARGE SCALE GENOMIC DNA]</scope>
    <source>
        <strain evidence="3 4">DSM 12544</strain>
    </source>
</reference>
<dbReference type="Pfam" id="PF13343">
    <property type="entry name" value="SBP_bac_6"/>
    <property type="match status" value="1"/>
</dbReference>
<proteinExistence type="predicted"/>
<accession>A0ABS4T334</accession>
<name>A0ABS4T334_9MICC</name>
<evidence type="ECO:0000313" key="3">
    <source>
        <dbReference type="EMBL" id="MBP2318560.1"/>
    </source>
</evidence>
<feature type="signal peptide" evidence="2">
    <location>
        <begin position="1"/>
        <end position="19"/>
    </location>
</feature>
<dbReference type="Gene3D" id="3.40.190.10">
    <property type="entry name" value="Periplasmic binding protein-like II"/>
    <property type="match status" value="2"/>
</dbReference>
<dbReference type="SUPFAM" id="SSF53850">
    <property type="entry name" value="Periplasmic binding protein-like II"/>
    <property type="match status" value="1"/>
</dbReference>
<sequence length="354" mass="38419">MKIRSQAALLTLGALTLSACGGGTEGTAEEGEDLVIDGQTIATAELLEEAREEGTFTFYTASGEAGEQFLLDEFEELTGITGEVIRIVPSRLNERALSEHGSGQLAADVIRTSGWDMIDELSEAGVFEQLNLPEDFDFPEEAVHEEGLYYTSYNRPYLIGYNEMEHEGEPPTSWDDLLTLEPSGAVEITASGTSQELVRFQREVMGDDWLTEQADTDVRVFDSASPLTDAMARGEIVSGPVPSTVGLSAAEEGAPIAMVAPDEGFPVNQVVIGLTEQAENSAAAEVFINWTLSTEGQSFATEVGDYPVNSEVGLPGLGDTELPPLDDERVWTISKDDYLEHYQDDADFWHGLFN</sequence>
<evidence type="ECO:0000256" key="2">
    <source>
        <dbReference type="SAM" id="SignalP"/>
    </source>
</evidence>
<feature type="chain" id="PRO_5046701861" evidence="2">
    <location>
        <begin position="20"/>
        <end position="354"/>
    </location>
</feature>
<dbReference type="RefSeq" id="WP_210048952.1">
    <property type="nucleotide sequence ID" value="NZ_JAGINX010000001.1"/>
</dbReference>
<organism evidence="3 4">
    <name type="scientific">Nesterenkonia lacusekhoensis</name>
    <dbReference type="NCBI Taxonomy" id="150832"/>
    <lineage>
        <taxon>Bacteria</taxon>
        <taxon>Bacillati</taxon>
        <taxon>Actinomycetota</taxon>
        <taxon>Actinomycetes</taxon>
        <taxon>Micrococcales</taxon>
        <taxon>Micrococcaceae</taxon>
        <taxon>Nesterenkonia</taxon>
    </lineage>
</organism>
<dbReference type="PANTHER" id="PTHR30006:SF24">
    <property type="entry name" value="SLL0237 PROTEIN"/>
    <property type="match status" value="1"/>
</dbReference>
<protein>
    <submittedName>
        <fullName evidence="3">Iron(III) transport system substrate-binding protein</fullName>
    </submittedName>
</protein>